<name>A0A7C4LL32_9PLAN</name>
<evidence type="ECO:0000256" key="2">
    <source>
        <dbReference type="ARBA" id="ARBA00022989"/>
    </source>
</evidence>
<dbReference type="InterPro" id="IPR011701">
    <property type="entry name" value="MFS"/>
</dbReference>
<comment type="caution">
    <text evidence="6">The sequence shown here is derived from an EMBL/GenBank/DDBJ whole genome shotgun (WGS) entry which is preliminary data.</text>
</comment>
<evidence type="ECO:0000259" key="5">
    <source>
        <dbReference type="PROSITE" id="PS50850"/>
    </source>
</evidence>
<feature type="transmembrane region" description="Helical" evidence="4">
    <location>
        <begin position="178"/>
        <end position="198"/>
    </location>
</feature>
<dbReference type="PROSITE" id="PS50850">
    <property type="entry name" value="MFS"/>
    <property type="match status" value="1"/>
</dbReference>
<feature type="transmembrane region" description="Helical" evidence="4">
    <location>
        <begin position="152"/>
        <end position="172"/>
    </location>
</feature>
<dbReference type="InterPro" id="IPR036259">
    <property type="entry name" value="MFS_trans_sf"/>
</dbReference>
<feature type="transmembrane region" description="Helical" evidence="4">
    <location>
        <begin position="228"/>
        <end position="250"/>
    </location>
</feature>
<evidence type="ECO:0000256" key="4">
    <source>
        <dbReference type="SAM" id="Phobius"/>
    </source>
</evidence>
<feature type="transmembrane region" description="Helical" evidence="4">
    <location>
        <begin position="90"/>
        <end position="113"/>
    </location>
</feature>
<dbReference type="Gene3D" id="1.20.1250.20">
    <property type="entry name" value="MFS general substrate transporter like domains"/>
    <property type="match status" value="2"/>
</dbReference>
<dbReference type="EMBL" id="DSVQ01000006">
    <property type="protein sequence ID" value="HGT38319.1"/>
    <property type="molecule type" value="Genomic_DNA"/>
</dbReference>
<dbReference type="AlphaFoldDB" id="A0A7C4LL32"/>
<dbReference type="SUPFAM" id="SSF103473">
    <property type="entry name" value="MFS general substrate transporter"/>
    <property type="match status" value="1"/>
</dbReference>
<feature type="transmembrane region" description="Helical" evidence="4">
    <location>
        <begin position="379"/>
        <end position="399"/>
    </location>
</feature>
<keyword evidence="3 4" id="KW-0472">Membrane</keyword>
<feature type="domain" description="Major facilitator superfamily (MFS) profile" evidence="5">
    <location>
        <begin position="20"/>
        <end position="404"/>
    </location>
</feature>
<feature type="transmembrane region" description="Helical" evidence="4">
    <location>
        <begin position="350"/>
        <end position="373"/>
    </location>
</feature>
<sequence>MLPAPPESPDSPPRQPLPRNVRVLGFVSLLNDIASEMIYPLMPQFLITVLGGNRWHLGLIEGVAETGSSLLKLWSGACSDRMLRRKRFVVAGYLLAGIARPVIGCAGLPWHLFALRVLDRAGKGIRTAPRDALIADSTPAEQRGAAFGFHRAMDHLGATIGPVLAALFLWWWPGQLRLLFLLTLVPGILVVALLLAALREPPAKPPSTPETHSAAGSRLSRSRFERRFWWFLATLALFTLGNSSDAFLLVRAGQLGVSNVHLPLLWCTFHAVKSSGNLLAGRAVDRWGPRPLILAGWLMYAVIYLAFALASAAWQIWGLFVAYGLFYALTEPAEKTLVAQLVPAEQRGLAFGWFNGAVGVAALPASAIFGALYEQFGALAAFGWGASLAAAAALLFALLPRQRAAPSTVAA</sequence>
<reference evidence="6" key="1">
    <citation type="journal article" date="2020" name="mSystems">
        <title>Genome- and Community-Level Interaction Insights into Carbon Utilization and Element Cycling Functions of Hydrothermarchaeota in Hydrothermal Sediment.</title>
        <authorList>
            <person name="Zhou Z."/>
            <person name="Liu Y."/>
            <person name="Xu W."/>
            <person name="Pan J."/>
            <person name="Luo Z.H."/>
            <person name="Li M."/>
        </authorList>
    </citation>
    <scope>NUCLEOTIDE SEQUENCE [LARGE SCALE GENOMIC DNA]</scope>
    <source>
        <strain evidence="6">SpSt-508</strain>
    </source>
</reference>
<proteinExistence type="predicted"/>
<dbReference type="InterPro" id="IPR020846">
    <property type="entry name" value="MFS_dom"/>
</dbReference>
<keyword evidence="2 4" id="KW-1133">Transmembrane helix</keyword>
<feature type="transmembrane region" description="Helical" evidence="4">
    <location>
        <begin position="297"/>
        <end position="329"/>
    </location>
</feature>
<dbReference type="GO" id="GO:0022857">
    <property type="term" value="F:transmembrane transporter activity"/>
    <property type="evidence" value="ECO:0007669"/>
    <property type="project" value="InterPro"/>
</dbReference>
<dbReference type="PANTHER" id="PTHR23518:SF2">
    <property type="entry name" value="MAJOR FACILITATOR SUPERFAMILY TRANSPORTER"/>
    <property type="match status" value="1"/>
</dbReference>
<dbReference type="CDD" id="cd17370">
    <property type="entry name" value="MFS_MJ1317_like"/>
    <property type="match status" value="1"/>
</dbReference>
<evidence type="ECO:0000313" key="6">
    <source>
        <dbReference type="EMBL" id="HGT38319.1"/>
    </source>
</evidence>
<dbReference type="Pfam" id="PF07690">
    <property type="entry name" value="MFS_1"/>
    <property type="match status" value="2"/>
</dbReference>
<dbReference type="PANTHER" id="PTHR23518">
    <property type="entry name" value="C-METHYLTRANSFERASE"/>
    <property type="match status" value="1"/>
</dbReference>
<evidence type="ECO:0000256" key="3">
    <source>
        <dbReference type="ARBA" id="ARBA00023136"/>
    </source>
</evidence>
<accession>A0A7C4LL32</accession>
<protein>
    <submittedName>
        <fullName evidence="6">MFS transporter</fullName>
    </submittedName>
</protein>
<organism evidence="6">
    <name type="scientific">Schlesneria paludicola</name>
    <dbReference type="NCBI Taxonomy" id="360056"/>
    <lineage>
        <taxon>Bacteria</taxon>
        <taxon>Pseudomonadati</taxon>
        <taxon>Planctomycetota</taxon>
        <taxon>Planctomycetia</taxon>
        <taxon>Planctomycetales</taxon>
        <taxon>Planctomycetaceae</taxon>
        <taxon>Schlesneria</taxon>
    </lineage>
</organism>
<evidence type="ECO:0000256" key="1">
    <source>
        <dbReference type="ARBA" id="ARBA00022692"/>
    </source>
</evidence>
<gene>
    <name evidence="6" type="ORF">ENS64_03515</name>
</gene>
<keyword evidence="1 4" id="KW-0812">Transmembrane</keyword>